<keyword evidence="7" id="KW-1185">Reference proteome</keyword>
<comment type="caution">
    <text evidence="6">The sequence shown here is derived from an EMBL/GenBank/DDBJ whole genome shotgun (WGS) entry which is preliminary data.</text>
</comment>
<dbReference type="SUPFAM" id="SSF51206">
    <property type="entry name" value="cAMP-binding domain-like"/>
    <property type="match status" value="1"/>
</dbReference>
<gene>
    <name evidence="6" type="ORF">GCM10009107_24960</name>
</gene>
<accession>A0ABP3VD92</accession>
<reference evidence="7" key="1">
    <citation type="journal article" date="2019" name="Int. J. Syst. Evol. Microbiol.">
        <title>The Global Catalogue of Microorganisms (GCM) 10K type strain sequencing project: providing services to taxonomists for standard genome sequencing and annotation.</title>
        <authorList>
            <consortium name="The Broad Institute Genomics Platform"/>
            <consortium name="The Broad Institute Genome Sequencing Center for Infectious Disease"/>
            <person name="Wu L."/>
            <person name="Ma J."/>
        </authorList>
    </citation>
    <scope>NUCLEOTIDE SEQUENCE [LARGE SCALE GENOMIC DNA]</scope>
    <source>
        <strain evidence="7">JCM 15503</strain>
    </source>
</reference>
<evidence type="ECO:0000259" key="5">
    <source>
        <dbReference type="PROSITE" id="PS51063"/>
    </source>
</evidence>
<dbReference type="PANTHER" id="PTHR24567">
    <property type="entry name" value="CRP FAMILY TRANSCRIPTIONAL REGULATORY PROTEIN"/>
    <property type="match status" value="1"/>
</dbReference>
<dbReference type="SMART" id="SM00419">
    <property type="entry name" value="HTH_CRP"/>
    <property type="match status" value="1"/>
</dbReference>
<dbReference type="EMBL" id="BAAAEW010000014">
    <property type="protein sequence ID" value="GAA0751807.1"/>
    <property type="molecule type" value="Genomic_DNA"/>
</dbReference>
<dbReference type="Gene3D" id="2.60.120.10">
    <property type="entry name" value="Jelly Rolls"/>
    <property type="match status" value="1"/>
</dbReference>
<organism evidence="6 7">
    <name type="scientific">Ideonella azotifigens</name>
    <dbReference type="NCBI Taxonomy" id="513160"/>
    <lineage>
        <taxon>Bacteria</taxon>
        <taxon>Pseudomonadati</taxon>
        <taxon>Pseudomonadota</taxon>
        <taxon>Betaproteobacteria</taxon>
        <taxon>Burkholderiales</taxon>
        <taxon>Sphaerotilaceae</taxon>
        <taxon>Ideonella</taxon>
    </lineage>
</organism>
<dbReference type="PANTHER" id="PTHR24567:SF26">
    <property type="entry name" value="REGULATORY PROTEIN YEIL"/>
    <property type="match status" value="1"/>
</dbReference>
<evidence type="ECO:0000256" key="1">
    <source>
        <dbReference type="ARBA" id="ARBA00023015"/>
    </source>
</evidence>
<dbReference type="PROSITE" id="PS51063">
    <property type="entry name" value="HTH_CRP_2"/>
    <property type="match status" value="1"/>
</dbReference>
<keyword evidence="1" id="KW-0805">Transcription regulation</keyword>
<dbReference type="InterPro" id="IPR036390">
    <property type="entry name" value="WH_DNA-bd_sf"/>
</dbReference>
<evidence type="ECO:0000313" key="6">
    <source>
        <dbReference type="EMBL" id="GAA0751807.1"/>
    </source>
</evidence>
<proteinExistence type="predicted"/>
<feature type="region of interest" description="Disordered" evidence="4">
    <location>
        <begin position="1"/>
        <end position="39"/>
    </location>
</feature>
<dbReference type="InterPro" id="IPR014710">
    <property type="entry name" value="RmlC-like_jellyroll"/>
</dbReference>
<protein>
    <recommendedName>
        <fullName evidence="5">HTH crp-type domain-containing protein</fullName>
    </recommendedName>
</protein>
<name>A0ABP3VD92_9BURK</name>
<evidence type="ECO:0000256" key="4">
    <source>
        <dbReference type="SAM" id="MobiDB-lite"/>
    </source>
</evidence>
<dbReference type="Proteomes" id="UP001500279">
    <property type="component" value="Unassembled WGS sequence"/>
</dbReference>
<evidence type="ECO:0000313" key="7">
    <source>
        <dbReference type="Proteomes" id="UP001500279"/>
    </source>
</evidence>
<keyword evidence="3" id="KW-0804">Transcription</keyword>
<dbReference type="Pfam" id="PF13545">
    <property type="entry name" value="HTH_Crp_2"/>
    <property type="match status" value="1"/>
</dbReference>
<dbReference type="Pfam" id="PF00027">
    <property type="entry name" value="cNMP_binding"/>
    <property type="match status" value="1"/>
</dbReference>
<dbReference type="InterPro" id="IPR050397">
    <property type="entry name" value="Env_Response_Regulators"/>
</dbReference>
<dbReference type="InterPro" id="IPR000595">
    <property type="entry name" value="cNMP-bd_dom"/>
</dbReference>
<dbReference type="SUPFAM" id="SSF46785">
    <property type="entry name" value="Winged helix' DNA-binding domain"/>
    <property type="match status" value="1"/>
</dbReference>
<keyword evidence="2" id="KW-0238">DNA-binding</keyword>
<dbReference type="InterPro" id="IPR018490">
    <property type="entry name" value="cNMP-bd_dom_sf"/>
</dbReference>
<dbReference type="InterPro" id="IPR012318">
    <property type="entry name" value="HTH_CRP"/>
</dbReference>
<evidence type="ECO:0000256" key="2">
    <source>
        <dbReference type="ARBA" id="ARBA00023125"/>
    </source>
</evidence>
<feature type="domain" description="HTH crp-type" evidence="5">
    <location>
        <begin position="191"/>
        <end position="264"/>
    </location>
</feature>
<evidence type="ECO:0000256" key="3">
    <source>
        <dbReference type="ARBA" id="ARBA00023163"/>
    </source>
</evidence>
<dbReference type="CDD" id="cd00038">
    <property type="entry name" value="CAP_ED"/>
    <property type="match status" value="1"/>
</dbReference>
<sequence>MGKIRGNRTSSHCHRAAPLPTPDDTPSPSTEADQADGETLRDNSLLIQRVLRWTELFSEWPYPRIANLMQSARLVRHARGALVLGHDIARRELLVLVSGMVEISRTNADGRKYLHSFMSPGHVAPLVRLLDETPLGFYNYTAHEESQVIHLPADAVIAELDAEPRLWKDVSRLALRRQRESLQSLHQQVLGSLRVRLAATLASLAGQTGTPLRSGQSLSIGLSQGDLATMLGVSRQTMNKELRQLADEAVVAAVYKRIMILDADKLRDIASNG</sequence>